<keyword evidence="5 6" id="KW-0472">Membrane</keyword>
<keyword evidence="4 6" id="KW-1133">Transmembrane helix</keyword>
<reference evidence="8" key="1">
    <citation type="journal article" date="2019" name="Int. J. Syst. Evol. Microbiol.">
        <title>The Global Catalogue of Microorganisms (GCM) 10K type strain sequencing project: providing services to taxonomists for standard genome sequencing and annotation.</title>
        <authorList>
            <consortium name="The Broad Institute Genomics Platform"/>
            <consortium name="The Broad Institute Genome Sequencing Center for Infectious Disease"/>
            <person name="Wu L."/>
            <person name="Ma J."/>
        </authorList>
    </citation>
    <scope>NUCLEOTIDE SEQUENCE [LARGE SCALE GENOMIC DNA]</scope>
    <source>
        <strain evidence="8">TISTR 2241</strain>
    </source>
</reference>
<dbReference type="Pfam" id="PF03006">
    <property type="entry name" value="HlyIII"/>
    <property type="match status" value="1"/>
</dbReference>
<organism evidence="7 8">
    <name type="scientific">Terrilactibacillus laevilacticus</name>
    <dbReference type="NCBI Taxonomy" id="1380157"/>
    <lineage>
        <taxon>Bacteria</taxon>
        <taxon>Bacillati</taxon>
        <taxon>Bacillota</taxon>
        <taxon>Bacilli</taxon>
        <taxon>Bacillales</taxon>
        <taxon>Bacillaceae</taxon>
        <taxon>Terrilactibacillus</taxon>
    </lineage>
</organism>
<dbReference type="PANTHER" id="PTHR20855:SF129">
    <property type="entry name" value="HEMOLYSIN-3 HOMOLOG"/>
    <property type="match status" value="1"/>
</dbReference>
<evidence type="ECO:0000256" key="6">
    <source>
        <dbReference type="SAM" id="Phobius"/>
    </source>
</evidence>
<evidence type="ECO:0000313" key="8">
    <source>
        <dbReference type="Proteomes" id="UP001597458"/>
    </source>
</evidence>
<evidence type="ECO:0000256" key="3">
    <source>
        <dbReference type="ARBA" id="ARBA00022692"/>
    </source>
</evidence>
<sequence>MTNTRVFTKGEEIANATIHGIGMLLSIAALIILIVLSSIQGSAWYIVSFTLFGVTMLLLYTSSTFVHAIPRGKAKHVFEILDHSSIYFFIAGTYTPFLFIGLNGWLGWTLFGIVSFLAVGGTIFKCFFVKKYVFLSTLLYIVMGWLIVLAWQPLTAHVPEISAQLLFVGGLLYTVGSIFFVWRGFKYHHAMWHFFVLVGSIAHFFSVLFLLP</sequence>
<dbReference type="RefSeq" id="WP_141191295.1">
    <property type="nucleotide sequence ID" value="NZ_JBHUMR010000007.1"/>
</dbReference>
<comment type="caution">
    <text evidence="7">The sequence shown here is derived from an EMBL/GenBank/DDBJ whole genome shotgun (WGS) entry which is preliminary data.</text>
</comment>
<feature type="transmembrane region" description="Helical" evidence="6">
    <location>
        <begin position="132"/>
        <end position="151"/>
    </location>
</feature>
<feature type="transmembrane region" description="Helical" evidence="6">
    <location>
        <begin position="12"/>
        <end position="36"/>
    </location>
</feature>
<evidence type="ECO:0000313" key="7">
    <source>
        <dbReference type="EMBL" id="MFD2616602.1"/>
    </source>
</evidence>
<dbReference type="Proteomes" id="UP001597458">
    <property type="component" value="Unassembled WGS sequence"/>
</dbReference>
<feature type="transmembrane region" description="Helical" evidence="6">
    <location>
        <begin position="105"/>
        <end position="125"/>
    </location>
</feature>
<name>A0ABW5PP15_9BACI</name>
<feature type="transmembrane region" description="Helical" evidence="6">
    <location>
        <begin position="42"/>
        <end position="60"/>
    </location>
</feature>
<dbReference type="InterPro" id="IPR004254">
    <property type="entry name" value="AdipoR/HlyIII-related"/>
</dbReference>
<accession>A0ABW5PP15</accession>
<comment type="subcellular location">
    <subcellularLocation>
        <location evidence="1">Endomembrane system</location>
        <topology evidence="1">Multi-pass membrane protein</topology>
    </subcellularLocation>
</comment>
<gene>
    <name evidence="7" type="ORF">ACFSTF_04670</name>
</gene>
<dbReference type="NCBIfam" id="TIGR01065">
    <property type="entry name" value="hlyIII"/>
    <property type="match status" value="1"/>
</dbReference>
<evidence type="ECO:0000256" key="1">
    <source>
        <dbReference type="ARBA" id="ARBA00004127"/>
    </source>
</evidence>
<dbReference type="EMBL" id="JBHUMR010000007">
    <property type="protein sequence ID" value="MFD2616602.1"/>
    <property type="molecule type" value="Genomic_DNA"/>
</dbReference>
<keyword evidence="8" id="KW-1185">Reference proteome</keyword>
<feature type="transmembrane region" description="Helical" evidence="6">
    <location>
        <begin position="163"/>
        <end position="182"/>
    </location>
</feature>
<feature type="transmembrane region" description="Helical" evidence="6">
    <location>
        <begin position="194"/>
        <end position="211"/>
    </location>
</feature>
<dbReference type="InterPro" id="IPR005744">
    <property type="entry name" value="Hy-lIII"/>
</dbReference>
<protein>
    <submittedName>
        <fullName evidence="7">Hemolysin III family protein</fullName>
    </submittedName>
</protein>
<comment type="similarity">
    <text evidence="2">Belongs to the UPF0073 (Hly-III) family.</text>
</comment>
<evidence type="ECO:0000256" key="5">
    <source>
        <dbReference type="ARBA" id="ARBA00023136"/>
    </source>
</evidence>
<dbReference type="PANTHER" id="PTHR20855">
    <property type="entry name" value="ADIPOR/PROGESTIN RECEPTOR-RELATED"/>
    <property type="match status" value="1"/>
</dbReference>
<evidence type="ECO:0000256" key="2">
    <source>
        <dbReference type="ARBA" id="ARBA00008488"/>
    </source>
</evidence>
<evidence type="ECO:0000256" key="4">
    <source>
        <dbReference type="ARBA" id="ARBA00022989"/>
    </source>
</evidence>
<proteinExistence type="inferred from homology"/>
<feature type="transmembrane region" description="Helical" evidence="6">
    <location>
        <begin position="80"/>
        <end position="99"/>
    </location>
</feature>
<keyword evidence="3 6" id="KW-0812">Transmembrane</keyword>